<organism evidence="3 4">
    <name type="scientific">Rhodocollybia butyracea</name>
    <dbReference type="NCBI Taxonomy" id="206335"/>
    <lineage>
        <taxon>Eukaryota</taxon>
        <taxon>Fungi</taxon>
        <taxon>Dikarya</taxon>
        <taxon>Basidiomycota</taxon>
        <taxon>Agaricomycotina</taxon>
        <taxon>Agaricomycetes</taxon>
        <taxon>Agaricomycetidae</taxon>
        <taxon>Agaricales</taxon>
        <taxon>Marasmiineae</taxon>
        <taxon>Omphalotaceae</taxon>
        <taxon>Rhodocollybia</taxon>
    </lineage>
</organism>
<accession>A0A9P5U2I6</accession>
<feature type="domain" description="DUF6533" evidence="2">
    <location>
        <begin position="1"/>
        <end position="36"/>
    </location>
</feature>
<feature type="non-terminal residue" evidence="3">
    <location>
        <position position="1"/>
    </location>
</feature>
<evidence type="ECO:0000256" key="1">
    <source>
        <dbReference type="SAM" id="Phobius"/>
    </source>
</evidence>
<keyword evidence="4" id="KW-1185">Reference proteome</keyword>
<comment type="caution">
    <text evidence="3">The sequence shown here is derived from an EMBL/GenBank/DDBJ whole genome shotgun (WGS) entry which is preliminary data.</text>
</comment>
<name>A0A9P5U2I6_9AGAR</name>
<dbReference type="Proteomes" id="UP000772434">
    <property type="component" value="Unassembled WGS sequence"/>
</dbReference>
<evidence type="ECO:0000259" key="2">
    <source>
        <dbReference type="Pfam" id="PF20151"/>
    </source>
</evidence>
<protein>
    <recommendedName>
        <fullName evidence="2">DUF6533 domain-containing protein</fullName>
    </recommendedName>
</protein>
<dbReference type="OrthoDB" id="3193253at2759"/>
<keyword evidence="1" id="KW-0812">Transmembrane</keyword>
<evidence type="ECO:0000313" key="3">
    <source>
        <dbReference type="EMBL" id="KAF9063499.1"/>
    </source>
</evidence>
<feature type="transmembrane region" description="Helical" evidence="1">
    <location>
        <begin position="75"/>
        <end position="94"/>
    </location>
</feature>
<dbReference type="AlphaFoldDB" id="A0A9P5U2I6"/>
<dbReference type="Pfam" id="PF20151">
    <property type="entry name" value="DUF6533"/>
    <property type="match status" value="1"/>
</dbReference>
<proteinExistence type="predicted"/>
<gene>
    <name evidence="3" type="ORF">BDP27DRAFT_1232016</name>
</gene>
<feature type="transmembrane region" description="Helical" evidence="1">
    <location>
        <begin position="50"/>
        <end position="69"/>
    </location>
</feature>
<evidence type="ECO:0000313" key="4">
    <source>
        <dbReference type="Proteomes" id="UP000772434"/>
    </source>
</evidence>
<reference evidence="3" key="1">
    <citation type="submission" date="2020-11" db="EMBL/GenBank/DDBJ databases">
        <authorList>
            <consortium name="DOE Joint Genome Institute"/>
            <person name="Ahrendt S."/>
            <person name="Riley R."/>
            <person name="Andreopoulos W."/>
            <person name="Labutti K."/>
            <person name="Pangilinan J."/>
            <person name="Ruiz-Duenas F.J."/>
            <person name="Barrasa J.M."/>
            <person name="Sanchez-Garcia M."/>
            <person name="Camarero S."/>
            <person name="Miyauchi S."/>
            <person name="Serrano A."/>
            <person name="Linde D."/>
            <person name="Babiker R."/>
            <person name="Drula E."/>
            <person name="Ayuso-Fernandez I."/>
            <person name="Pacheco R."/>
            <person name="Padilla G."/>
            <person name="Ferreira P."/>
            <person name="Barriuso J."/>
            <person name="Kellner H."/>
            <person name="Castanera R."/>
            <person name="Alfaro M."/>
            <person name="Ramirez L."/>
            <person name="Pisabarro A.G."/>
            <person name="Kuo A."/>
            <person name="Tritt A."/>
            <person name="Lipzen A."/>
            <person name="He G."/>
            <person name="Yan M."/>
            <person name="Ng V."/>
            <person name="Cullen D."/>
            <person name="Martin F."/>
            <person name="Rosso M.-N."/>
            <person name="Henrissat B."/>
            <person name="Hibbett D."/>
            <person name="Martinez A.T."/>
            <person name="Grigoriev I.V."/>
        </authorList>
    </citation>
    <scope>NUCLEOTIDE SEQUENCE</scope>
    <source>
        <strain evidence="3">AH 40177</strain>
    </source>
</reference>
<keyword evidence="1" id="KW-1133">Transmembrane helix</keyword>
<sequence>FYDYFLTLSDEMRLVWPSKWSTIKVLFYTTRYCAFIDAAFVIFGKYFVTAYLESKHLLVILIIRTWAIWGRDRNIAGILGVEFCAFCIVGAIYVSKVVDSVRGKYFETICCSWSR</sequence>
<keyword evidence="1" id="KW-0472">Membrane</keyword>
<dbReference type="EMBL" id="JADNRY010000145">
    <property type="protein sequence ID" value="KAF9063499.1"/>
    <property type="molecule type" value="Genomic_DNA"/>
</dbReference>
<dbReference type="InterPro" id="IPR045340">
    <property type="entry name" value="DUF6533"/>
</dbReference>